<dbReference type="EMBL" id="CP093347">
    <property type="protein sequence ID" value="WOG99872.1"/>
    <property type="molecule type" value="Genomic_DNA"/>
</dbReference>
<reference evidence="1" key="2">
    <citation type="submission" date="2022-03" db="EMBL/GenBank/DDBJ databases">
        <title>Draft title - Genomic analysis of global carrot germplasm unveils the trajectory of domestication and the origin of high carotenoid orange carrot.</title>
        <authorList>
            <person name="Iorizzo M."/>
            <person name="Ellison S."/>
            <person name="Senalik D."/>
            <person name="Macko-Podgorni A."/>
            <person name="Grzebelus D."/>
            <person name="Bostan H."/>
            <person name="Rolling W."/>
            <person name="Curaba J."/>
            <person name="Simon P."/>
        </authorList>
    </citation>
    <scope>NUCLEOTIDE SEQUENCE</scope>
    <source>
        <tissue evidence="1">Leaf</tissue>
    </source>
</reference>
<proteinExistence type="predicted"/>
<dbReference type="Proteomes" id="UP000077755">
    <property type="component" value="Chromosome 5"/>
</dbReference>
<protein>
    <submittedName>
        <fullName evidence="1">Uncharacterized protein</fullName>
    </submittedName>
</protein>
<organism evidence="1 2">
    <name type="scientific">Daucus carota subsp. sativus</name>
    <name type="common">Carrot</name>
    <dbReference type="NCBI Taxonomy" id="79200"/>
    <lineage>
        <taxon>Eukaryota</taxon>
        <taxon>Viridiplantae</taxon>
        <taxon>Streptophyta</taxon>
        <taxon>Embryophyta</taxon>
        <taxon>Tracheophyta</taxon>
        <taxon>Spermatophyta</taxon>
        <taxon>Magnoliopsida</taxon>
        <taxon>eudicotyledons</taxon>
        <taxon>Gunneridae</taxon>
        <taxon>Pentapetalae</taxon>
        <taxon>asterids</taxon>
        <taxon>campanulids</taxon>
        <taxon>Apiales</taxon>
        <taxon>Apiaceae</taxon>
        <taxon>Apioideae</taxon>
        <taxon>Scandiceae</taxon>
        <taxon>Daucinae</taxon>
        <taxon>Daucus</taxon>
        <taxon>Daucus sect. Daucus</taxon>
    </lineage>
</organism>
<keyword evidence="2" id="KW-1185">Reference proteome</keyword>
<gene>
    <name evidence="1" type="ORF">DCAR_0519228</name>
</gene>
<dbReference type="Gramene" id="KZM93573">
    <property type="protein sequence ID" value="KZM93573"/>
    <property type="gene ID" value="DCAR_016818"/>
</dbReference>
<name>A0A164XTN3_DAUCS</name>
<evidence type="ECO:0000313" key="2">
    <source>
        <dbReference type="Proteomes" id="UP000077755"/>
    </source>
</evidence>
<reference evidence="1" key="1">
    <citation type="journal article" date="2016" name="Nat. Genet.">
        <title>A high-quality carrot genome assembly provides new insights into carotenoid accumulation and asterid genome evolution.</title>
        <authorList>
            <person name="Iorizzo M."/>
            <person name="Ellison S."/>
            <person name="Senalik D."/>
            <person name="Zeng P."/>
            <person name="Satapoomin P."/>
            <person name="Huang J."/>
            <person name="Bowman M."/>
            <person name="Iovene M."/>
            <person name="Sanseverino W."/>
            <person name="Cavagnaro P."/>
            <person name="Yildiz M."/>
            <person name="Macko-Podgorni A."/>
            <person name="Moranska E."/>
            <person name="Grzebelus E."/>
            <person name="Grzebelus D."/>
            <person name="Ashrafi H."/>
            <person name="Zheng Z."/>
            <person name="Cheng S."/>
            <person name="Spooner D."/>
            <person name="Van Deynze A."/>
            <person name="Simon P."/>
        </authorList>
    </citation>
    <scope>NUCLEOTIDE SEQUENCE</scope>
    <source>
        <tissue evidence="1">Leaf</tissue>
    </source>
</reference>
<dbReference type="AlphaFoldDB" id="A0A164XTN3"/>
<sequence length="55" mass="6167">MCSWLPPVIAIWELTNKIKAEETTGNELKINGKSPFITEQKKCESTISNTRMAGK</sequence>
<evidence type="ECO:0000313" key="1">
    <source>
        <dbReference type="EMBL" id="WOG99872.1"/>
    </source>
</evidence>
<accession>A0A164XTN3</accession>